<dbReference type="InterPro" id="IPR036086">
    <property type="entry name" value="ParB/Sulfiredoxin_sf"/>
</dbReference>
<dbReference type="PATRIC" id="fig|1395513.3.peg.1159"/>
<accession>V6IYQ2</accession>
<dbReference type="Gene3D" id="3.90.1530.10">
    <property type="entry name" value="Conserved hypothetical protein from pyrococcus furiosus pfu- 392566-001, ParB domain"/>
    <property type="match status" value="1"/>
</dbReference>
<proteinExistence type="predicted"/>
<keyword evidence="2" id="KW-1185">Reference proteome</keyword>
<dbReference type="RefSeq" id="WP_023509428.1">
    <property type="nucleotide sequence ID" value="NZ_AWTC01000004.1"/>
</dbReference>
<organism evidence="1 2">
    <name type="scientific">Sporolactobacillus laevolacticus DSM 442</name>
    <dbReference type="NCBI Taxonomy" id="1395513"/>
    <lineage>
        <taxon>Bacteria</taxon>
        <taxon>Bacillati</taxon>
        <taxon>Bacillota</taxon>
        <taxon>Bacilli</taxon>
        <taxon>Bacillales</taxon>
        <taxon>Sporolactobacillaceae</taxon>
        <taxon>Sporolactobacillus</taxon>
    </lineage>
</organism>
<dbReference type="SUPFAM" id="SSF110849">
    <property type="entry name" value="ParB/Sulfiredoxin"/>
    <property type="match status" value="1"/>
</dbReference>
<evidence type="ECO:0000313" key="1">
    <source>
        <dbReference type="EMBL" id="EST12623.1"/>
    </source>
</evidence>
<comment type="caution">
    <text evidence="1">The sequence shown here is derived from an EMBL/GenBank/DDBJ whole genome shotgun (WGS) entry which is preliminary data.</text>
</comment>
<dbReference type="EMBL" id="AWTC01000004">
    <property type="protein sequence ID" value="EST12623.1"/>
    <property type="molecule type" value="Genomic_DNA"/>
</dbReference>
<dbReference type="AlphaFoldDB" id="V6IYQ2"/>
<gene>
    <name evidence="1" type="ORF">P343_05660</name>
</gene>
<dbReference type="OrthoDB" id="2988436at2"/>
<protein>
    <submittedName>
        <fullName evidence="1">Uncharacterized protein</fullName>
    </submittedName>
</protein>
<evidence type="ECO:0000313" key="2">
    <source>
        <dbReference type="Proteomes" id="UP000018296"/>
    </source>
</evidence>
<name>V6IYQ2_9BACL</name>
<sequence length="123" mass="14027">MADILTGKDICGQYNDIENDTFGSEDHRFTLTKIAKEALYDAACAFSSNGKNLVTYKEWANHPENYDDYHTENIKQMVDYIKEGGSLPPMIVNKDLGLYDGQHRLTAFSLIPEIKEVEVYKEI</sequence>
<reference evidence="1 2" key="1">
    <citation type="journal article" date="2013" name="Genome Announc.">
        <title>Genome Sequence of Sporolactobacillus laevolacticus DSM442, an Efficient Polymer-Grade D-Lactate Producer from Agricultural Waste Cottonseed as a Nitrogen Source.</title>
        <authorList>
            <person name="Wang H."/>
            <person name="Wang L."/>
            <person name="Ju J."/>
            <person name="Yu B."/>
            <person name="Ma Y."/>
        </authorList>
    </citation>
    <scope>NUCLEOTIDE SEQUENCE [LARGE SCALE GENOMIC DNA]</scope>
    <source>
        <strain evidence="1 2">DSM 442</strain>
    </source>
</reference>
<dbReference type="Proteomes" id="UP000018296">
    <property type="component" value="Unassembled WGS sequence"/>
</dbReference>